<evidence type="ECO:0000256" key="1">
    <source>
        <dbReference type="ARBA" id="ARBA00022741"/>
    </source>
</evidence>
<dbReference type="InterPro" id="IPR027417">
    <property type="entry name" value="P-loop_NTPase"/>
</dbReference>
<evidence type="ECO:0000256" key="4">
    <source>
        <dbReference type="ARBA" id="ARBA00022840"/>
    </source>
</evidence>
<dbReference type="SMART" id="SM00490">
    <property type="entry name" value="HELICc"/>
    <property type="match status" value="1"/>
</dbReference>
<reference evidence="8 9" key="1">
    <citation type="submission" date="2018-04" db="EMBL/GenBank/DDBJ databases">
        <title>Pelagivirga bohaiensis gen. nov., sp. nov., a bacterium isolated from the Bohai Sea.</title>
        <authorList>
            <person name="Ji X."/>
        </authorList>
    </citation>
    <scope>NUCLEOTIDE SEQUENCE [LARGE SCALE GENOMIC DNA]</scope>
    <source>
        <strain evidence="8 9">BH-SD16</strain>
    </source>
</reference>
<protein>
    <submittedName>
        <fullName evidence="8">Helicase</fullName>
    </submittedName>
</protein>
<evidence type="ECO:0000256" key="5">
    <source>
        <dbReference type="SAM" id="Coils"/>
    </source>
</evidence>
<dbReference type="InterPro" id="IPR038718">
    <property type="entry name" value="SNF2-like_sf"/>
</dbReference>
<organism evidence="8 9">
    <name type="scientific">Thalassorhabdomicrobium marinisediminis</name>
    <dbReference type="NCBI Taxonomy" id="2170577"/>
    <lineage>
        <taxon>Bacteria</taxon>
        <taxon>Pseudomonadati</taxon>
        <taxon>Pseudomonadota</taxon>
        <taxon>Alphaproteobacteria</taxon>
        <taxon>Rhodobacterales</taxon>
        <taxon>Paracoccaceae</taxon>
        <taxon>Thalassorhabdomicrobium</taxon>
    </lineage>
</organism>
<keyword evidence="3 8" id="KW-0347">Helicase</keyword>
<dbReference type="PROSITE" id="PS51194">
    <property type="entry name" value="HELICASE_CTER"/>
    <property type="match status" value="1"/>
</dbReference>
<dbReference type="Gene3D" id="3.40.50.10810">
    <property type="entry name" value="Tandem AAA-ATPase domain"/>
    <property type="match status" value="1"/>
</dbReference>
<dbReference type="InterPro" id="IPR000330">
    <property type="entry name" value="SNF2_N"/>
</dbReference>
<keyword evidence="4" id="KW-0067">ATP-binding</keyword>
<dbReference type="Gene3D" id="3.40.50.300">
    <property type="entry name" value="P-loop containing nucleotide triphosphate hydrolases"/>
    <property type="match status" value="1"/>
</dbReference>
<dbReference type="Pfam" id="PF00176">
    <property type="entry name" value="SNF2-rel_dom"/>
    <property type="match status" value="1"/>
</dbReference>
<sequence length="942" mass="105443">MHRLLFPSKGALVKLKDGARGVIHDLRPKAEPNEAQIAMAGNRRVWLALSDLKPAYAPGQQVQHKPPRGRGASLGTGVVLATRPLGGFEQVLVQFAETGETRWLDWRVLAQAMPVELRIAKRQTGQHLDHAERFRLRILSKALQIWNSNTGAFGRLDIDPLPHQLDVARKVVTSPQARWLIADDVGLGKTIEVGLILHALSQRNRCRRVLIVCPSSLTKQWKDEMRVKFGRAFEIYQRDFRPEYADEMRLRENVIISLDLAKRDEHLARLIEAGFWDVIVFDEAHRLGRSETGEQTERYALAHKLRDRTHSLLLLTATPHQGKTRRFAALLELVRPDLLPEIRTLEMNPEVVGDIIIRNRKTRVTDAEGTLIFRGHDTLRHMVIPSPEMRTADKALRRYLSEGYRASADAQDRMIGRAIGFVMTTYRKLASSSVAAIERALERRLERLRDFDAASALAIPSDDQLEGDDNLAEAGPIGEVGAFFADEASEVQAVLKLIRVARQSDAKLQTFLNDVVSPLLTQGQNLLVFTEYRATQSYLAEAIANACPGVQVAAINGSMPLDEKMRNVRAFNRREAQIMVSTEAGGEGLNLQDACHIMVNYDLPWNPARLVQRIGRLYRYGQTRRVQVINLQSDDGFDNSAIILLLDRVSTIAQDMASVAGEMKDALAAEVLGELMSYIDMESILERATSMKMDQTEEEIAEAIREAQKARAAEDDILQFASAQQTRVSGGFDFRHIVSFVKGMAPIAGYNVRAEMHGGKTLELELAEEDIGRWPEFGRRSIVRLTADHTRATSDPSLIPMDFEAGFVRDLSELANDRLLFDGLYAEAETRTDNDEEDDVVAVHQIRWQGLSGELLEEELIALSGKKDGAAELAHDEFADLLLRRLDSVPASMASDEDRLIAKAFAPTVESIVTRSAEADRMPSSVFMAAGLKRRRRRTLSE</sequence>
<dbReference type="GO" id="GO:0004386">
    <property type="term" value="F:helicase activity"/>
    <property type="evidence" value="ECO:0007669"/>
    <property type="project" value="UniProtKB-KW"/>
</dbReference>
<comment type="caution">
    <text evidence="8">The sequence shown here is derived from an EMBL/GenBank/DDBJ whole genome shotgun (WGS) entry which is preliminary data.</text>
</comment>
<dbReference type="InterPro" id="IPR057342">
    <property type="entry name" value="DEXDc_RapA"/>
</dbReference>
<dbReference type="GO" id="GO:0005524">
    <property type="term" value="F:ATP binding"/>
    <property type="evidence" value="ECO:0007669"/>
    <property type="project" value="UniProtKB-KW"/>
</dbReference>
<dbReference type="InterPro" id="IPR014001">
    <property type="entry name" value="Helicase_ATP-bd"/>
</dbReference>
<dbReference type="SMART" id="SM00487">
    <property type="entry name" value="DEXDc"/>
    <property type="match status" value="1"/>
</dbReference>
<dbReference type="InterPro" id="IPR049730">
    <property type="entry name" value="SNF2/RAD54-like_C"/>
</dbReference>
<dbReference type="GO" id="GO:0016787">
    <property type="term" value="F:hydrolase activity"/>
    <property type="evidence" value="ECO:0007669"/>
    <property type="project" value="UniProtKB-KW"/>
</dbReference>
<name>A0A2T7G1C2_9RHOB</name>
<evidence type="ECO:0000313" key="9">
    <source>
        <dbReference type="Proteomes" id="UP000244817"/>
    </source>
</evidence>
<feature type="domain" description="Helicase C-terminal" evidence="7">
    <location>
        <begin position="511"/>
        <end position="667"/>
    </location>
</feature>
<evidence type="ECO:0000256" key="3">
    <source>
        <dbReference type="ARBA" id="ARBA00022806"/>
    </source>
</evidence>
<dbReference type="SUPFAM" id="SSF52540">
    <property type="entry name" value="P-loop containing nucleoside triphosphate hydrolases"/>
    <property type="match status" value="2"/>
</dbReference>
<keyword evidence="5" id="KW-0175">Coiled coil</keyword>
<dbReference type="Proteomes" id="UP000244817">
    <property type="component" value="Unassembled WGS sequence"/>
</dbReference>
<accession>A0A2T7G1C2</accession>
<dbReference type="InterPro" id="IPR001650">
    <property type="entry name" value="Helicase_C-like"/>
</dbReference>
<evidence type="ECO:0000313" key="8">
    <source>
        <dbReference type="EMBL" id="PVA08236.1"/>
    </source>
</evidence>
<keyword evidence="2" id="KW-0378">Hydrolase</keyword>
<proteinExistence type="predicted"/>
<dbReference type="PROSITE" id="PS51192">
    <property type="entry name" value="HELICASE_ATP_BIND_1"/>
    <property type="match status" value="1"/>
</dbReference>
<gene>
    <name evidence="8" type="ORF">DC363_01715</name>
</gene>
<keyword evidence="9" id="KW-1185">Reference proteome</keyword>
<feature type="domain" description="Helicase ATP-binding" evidence="6">
    <location>
        <begin position="170"/>
        <end position="337"/>
    </location>
</feature>
<feature type="coiled-coil region" evidence="5">
    <location>
        <begin position="686"/>
        <end position="713"/>
    </location>
</feature>
<dbReference type="Pfam" id="PF00271">
    <property type="entry name" value="Helicase_C"/>
    <property type="match status" value="1"/>
</dbReference>
<evidence type="ECO:0000256" key="2">
    <source>
        <dbReference type="ARBA" id="ARBA00022801"/>
    </source>
</evidence>
<evidence type="ECO:0000259" key="7">
    <source>
        <dbReference type="PROSITE" id="PS51194"/>
    </source>
</evidence>
<dbReference type="AlphaFoldDB" id="A0A2T7G1C2"/>
<dbReference type="CDD" id="cd18011">
    <property type="entry name" value="DEXDc_RapA"/>
    <property type="match status" value="1"/>
</dbReference>
<evidence type="ECO:0000259" key="6">
    <source>
        <dbReference type="PROSITE" id="PS51192"/>
    </source>
</evidence>
<keyword evidence="1" id="KW-0547">Nucleotide-binding</keyword>
<dbReference type="PANTHER" id="PTHR10799">
    <property type="entry name" value="SNF2/RAD54 HELICASE FAMILY"/>
    <property type="match status" value="1"/>
</dbReference>
<dbReference type="CDD" id="cd18793">
    <property type="entry name" value="SF2_C_SNF"/>
    <property type="match status" value="1"/>
</dbReference>
<dbReference type="EMBL" id="QCYG01000001">
    <property type="protein sequence ID" value="PVA08236.1"/>
    <property type="molecule type" value="Genomic_DNA"/>
</dbReference>